<evidence type="ECO:0000313" key="5">
    <source>
        <dbReference type="EnsemblPlants" id="PNT65139"/>
    </source>
</evidence>
<dbReference type="EnsemblPlants" id="PNT65139">
    <property type="protein sequence ID" value="PNT65139"/>
    <property type="gene ID" value="BRADI_4g37921v3"/>
</dbReference>
<keyword evidence="1" id="KW-0863">Zinc-finger</keyword>
<evidence type="ECO:0000256" key="1">
    <source>
        <dbReference type="PROSITE-ProRule" id="PRU00047"/>
    </source>
</evidence>
<protein>
    <recommendedName>
        <fullName evidence="3">CCHC-type domain-containing protein</fullName>
    </recommendedName>
</protein>
<keyword evidence="6" id="KW-1185">Reference proteome</keyword>
<dbReference type="Gene3D" id="4.10.60.10">
    <property type="entry name" value="Zinc finger, CCHC-type"/>
    <property type="match status" value="1"/>
</dbReference>
<dbReference type="PANTHER" id="PTHR33170">
    <property type="entry name" value="DUF4283 DOMAIN-CONTAINING PROTEIN-RELATED"/>
    <property type="match status" value="1"/>
</dbReference>
<feature type="compositionally biased region" description="Polar residues" evidence="2">
    <location>
        <begin position="276"/>
        <end position="294"/>
    </location>
</feature>
<evidence type="ECO:0000313" key="4">
    <source>
        <dbReference type="EMBL" id="PNT65139.1"/>
    </source>
</evidence>
<dbReference type="EMBL" id="CM000883">
    <property type="protein sequence ID" value="PNT65139.1"/>
    <property type="molecule type" value="Genomic_DNA"/>
</dbReference>
<reference evidence="5" key="3">
    <citation type="submission" date="2018-08" db="UniProtKB">
        <authorList>
            <consortium name="EnsemblPlants"/>
        </authorList>
    </citation>
    <scope>IDENTIFICATION</scope>
    <source>
        <strain evidence="5">cv. Bd21</strain>
    </source>
</reference>
<evidence type="ECO:0000313" key="6">
    <source>
        <dbReference type="Proteomes" id="UP000008810"/>
    </source>
</evidence>
<evidence type="ECO:0000256" key="2">
    <source>
        <dbReference type="SAM" id="MobiDB-lite"/>
    </source>
</evidence>
<reference evidence="4 5" key="1">
    <citation type="journal article" date="2010" name="Nature">
        <title>Genome sequencing and analysis of the model grass Brachypodium distachyon.</title>
        <authorList>
            <consortium name="International Brachypodium Initiative"/>
        </authorList>
    </citation>
    <scope>NUCLEOTIDE SEQUENCE [LARGE SCALE GENOMIC DNA]</scope>
    <source>
        <strain evidence="4 5">Bd21</strain>
    </source>
</reference>
<feature type="domain" description="CCHC-type" evidence="3">
    <location>
        <begin position="16"/>
        <end position="31"/>
    </location>
</feature>
<dbReference type="InterPro" id="IPR036875">
    <property type="entry name" value="Znf_CCHC_sf"/>
</dbReference>
<proteinExistence type="predicted"/>
<name>A0A2K2CSY1_BRADI</name>
<organism evidence="4">
    <name type="scientific">Brachypodium distachyon</name>
    <name type="common">Purple false brome</name>
    <name type="synonym">Trachynia distachya</name>
    <dbReference type="NCBI Taxonomy" id="15368"/>
    <lineage>
        <taxon>Eukaryota</taxon>
        <taxon>Viridiplantae</taxon>
        <taxon>Streptophyta</taxon>
        <taxon>Embryophyta</taxon>
        <taxon>Tracheophyta</taxon>
        <taxon>Spermatophyta</taxon>
        <taxon>Magnoliopsida</taxon>
        <taxon>Liliopsida</taxon>
        <taxon>Poales</taxon>
        <taxon>Poaceae</taxon>
        <taxon>BOP clade</taxon>
        <taxon>Pooideae</taxon>
        <taxon>Stipodae</taxon>
        <taxon>Brachypodieae</taxon>
        <taxon>Brachypodium</taxon>
    </lineage>
</organism>
<dbReference type="Proteomes" id="UP000008810">
    <property type="component" value="Chromosome 4"/>
</dbReference>
<accession>A0A2K2CSY1</accession>
<feature type="region of interest" description="Disordered" evidence="2">
    <location>
        <begin position="345"/>
        <end position="372"/>
    </location>
</feature>
<reference evidence="4" key="2">
    <citation type="submission" date="2017-06" db="EMBL/GenBank/DDBJ databases">
        <title>WGS assembly of Brachypodium distachyon.</title>
        <authorList>
            <consortium name="The International Brachypodium Initiative"/>
            <person name="Lucas S."/>
            <person name="Harmon-Smith M."/>
            <person name="Lail K."/>
            <person name="Tice H."/>
            <person name="Grimwood J."/>
            <person name="Bruce D."/>
            <person name="Barry K."/>
            <person name="Shu S."/>
            <person name="Lindquist E."/>
            <person name="Wang M."/>
            <person name="Pitluck S."/>
            <person name="Vogel J.P."/>
            <person name="Garvin D.F."/>
            <person name="Mockler T.C."/>
            <person name="Schmutz J."/>
            <person name="Rokhsar D."/>
            <person name="Bevan M.W."/>
        </authorList>
    </citation>
    <scope>NUCLEOTIDE SEQUENCE</scope>
    <source>
        <strain evidence="4">Bd21</strain>
    </source>
</reference>
<evidence type="ECO:0000259" key="3">
    <source>
        <dbReference type="PROSITE" id="PS50158"/>
    </source>
</evidence>
<dbReference type="GO" id="GO:0008270">
    <property type="term" value="F:zinc ion binding"/>
    <property type="evidence" value="ECO:0007669"/>
    <property type="project" value="UniProtKB-KW"/>
</dbReference>
<dbReference type="OrthoDB" id="696297at2759"/>
<dbReference type="PANTHER" id="PTHR33170:SF52">
    <property type="entry name" value="CCHC-TYPE DOMAIN-CONTAINING PROTEIN"/>
    <property type="match status" value="1"/>
</dbReference>
<dbReference type="AlphaFoldDB" id="A0A2K2CSY1"/>
<feature type="region of interest" description="Disordered" evidence="2">
    <location>
        <begin position="232"/>
        <end position="295"/>
    </location>
</feature>
<dbReference type="InterPro" id="IPR001878">
    <property type="entry name" value="Znf_CCHC"/>
</dbReference>
<dbReference type="PROSITE" id="PS50158">
    <property type="entry name" value="ZF_CCHC"/>
    <property type="match status" value="1"/>
</dbReference>
<feature type="region of interest" description="Disordered" evidence="2">
    <location>
        <begin position="409"/>
        <end position="437"/>
    </location>
</feature>
<dbReference type="SUPFAM" id="SSF57756">
    <property type="entry name" value="Retrovirus zinc finger-like domains"/>
    <property type="match status" value="1"/>
</dbReference>
<keyword evidence="1" id="KW-0479">Metal-binding</keyword>
<sequence length="548" mass="60135">MGTDHNQKDCSNPMVCYICKNPGHVSGQCPDLRKKKRGLQICVSGAEGNMFYSLQVGIPKNFDMPTAVEGKFSVQKGVCSVEDMVKELQVLIEQPWEWRVKVLEEKTFLVEFPNLQARRSLTKFANGFCFVTDPFVQAIVTAMTGEFESFGELQEAWVKLFGLPSWSRTEEAVWDLAYMIAEPRAIDVEFLLGPGQTPERLKVGCQSVEEIDGHNEVYLNGKGFKLEWKVERSSVPSDSGPQDTKKRSVQLSKEDASLLEEDGGNHTKYASKEEQFSGQTSRCDGTGSSVNPKQVTEGVARSVVLPVAPEDGGAYLRPCSGLPEMSFTKHKYIGFPEKVAISEDADWSDEVDDEAKSKLAGQTDGGGAEGSQPVVTLFDTHKVSMKNLPKEMANHGMMPVAGKGWTTVAKKDKKTRSPVRATRQSQRFPKDGVPVQERAEKRAQHKDDLTGTLFNFTVLQDVPNSELSEVALDCKVVLGGSGEEIDACLDRFKAKELAEARLAVVRAELLQAASPPEVASGQSLEGSMHEEVAVNEQVVEETCGCSPL</sequence>
<keyword evidence="1" id="KW-0862">Zinc</keyword>
<dbReference type="Gramene" id="PNT65139">
    <property type="protein sequence ID" value="PNT65139"/>
    <property type="gene ID" value="BRADI_4g37921v3"/>
</dbReference>
<dbReference type="GO" id="GO:0003676">
    <property type="term" value="F:nucleic acid binding"/>
    <property type="evidence" value="ECO:0007669"/>
    <property type="project" value="InterPro"/>
</dbReference>
<dbReference type="FunCoup" id="A0A2K2CSY1">
    <property type="interactions" value="251"/>
</dbReference>
<dbReference type="InParanoid" id="A0A2K2CSY1"/>
<gene>
    <name evidence="4" type="ORF">BRADI_4g37921v3</name>
</gene>